<sequence>MLEEGNYFEVEPNVDLYYVDKGEGVPLVFVPGWTFTSDAFEYQIDYYSKNYRVIAIDPRSYGRSTITLHGNNYSTHINDLVKLLDYLKLKNVILVGWSFGGLVTWGYVEKLGLSNVKALVNIDVTPKQLSINKEDWVGGEIDEISNNYTYNMNSDRSLKNFMIPFTTEFMVERKLSEEEVDKIIKYSIRTPHYIARELYASGMFSNKIKAAKLVDDSIPSCMFISEPRASIGVPFMKKNFPNTHIFILGHHMMFWEYPHKFNRLLDGFLETV</sequence>
<keyword evidence="1 3" id="KW-0378">Hydrolase</keyword>
<gene>
    <name evidence="3" type="ORF">CLPA_c07720</name>
    <name evidence="4" type="ORF">CP6013_02379</name>
</gene>
<name>A0A0H3J281_CLOPA</name>
<dbReference type="EMBL" id="CP009268">
    <property type="protein sequence ID" value="AJA50860.1"/>
    <property type="molecule type" value="Genomic_DNA"/>
</dbReference>
<dbReference type="eggNOG" id="COG0596">
    <property type="taxonomic scope" value="Bacteria"/>
</dbReference>
<dbReference type="InterPro" id="IPR029058">
    <property type="entry name" value="AB_hydrolase_fold"/>
</dbReference>
<dbReference type="PATRIC" id="fig|1262449.3.peg.2792"/>
<dbReference type="GO" id="GO:0016020">
    <property type="term" value="C:membrane"/>
    <property type="evidence" value="ECO:0007669"/>
    <property type="project" value="TreeGrafter"/>
</dbReference>
<dbReference type="Gene3D" id="3.40.50.1820">
    <property type="entry name" value="alpha/beta hydrolase"/>
    <property type="match status" value="1"/>
</dbReference>
<reference evidence="4 5" key="3">
    <citation type="journal article" name="Genome Announc.">
        <title>Improved Draft Genome Sequence of Clostridium pasteurianum Strain ATCC 6013 (DSM 525) Using a Hybrid Next-Generation Sequencing Approach.</title>
        <authorList>
            <person name="Pyne M.E."/>
            <person name="Utturkar S."/>
            <person name="Brown S.D."/>
            <person name="Moo-Young M."/>
            <person name="Chung D.A."/>
            <person name="Chou C.P."/>
        </authorList>
    </citation>
    <scope>NUCLEOTIDE SEQUENCE [LARGE SCALE GENOMIC DNA]</scope>
    <source>
        <strain evidence="4 5">ATCC 6013</strain>
    </source>
</reference>
<dbReference type="GO" id="GO:0016787">
    <property type="term" value="F:hydrolase activity"/>
    <property type="evidence" value="ECO:0007669"/>
    <property type="project" value="UniProtKB-KW"/>
</dbReference>
<dbReference type="KEGG" id="cpat:CLPA_c07720"/>
<proteinExistence type="predicted"/>
<dbReference type="RefSeq" id="WP_003446336.1">
    <property type="nucleotide sequence ID" value="NZ_ANZB01000010.1"/>
</dbReference>
<dbReference type="Pfam" id="PF00561">
    <property type="entry name" value="Abhydrolase_1"/>
    <property type="match status" value="1"/>
</dbReference>
<evidence type="ECO:0000313" key="3">
    <source>
        <dbReference type="EMBL" id="AJA50860.1"/>
    </source>
</evidence>
<dbReference type="PANTHER" id="PTHR43798">
    <property type="entry name" value="MONOACYLGLYCEROL LIPASE"/>
    <property type="match status" value="1"/>
</dbReference>
<dbReference type="Proteomes" id="UP000030905">
    <property type="component" value="Chromosome"/>
</dbReference>
<evidence type="ECO:0000313" key="4">
    <source>
        <dbReference type="EMBL" id="KRU13131.1"/>
    </source>
</evidence>
<reference evidence="4" key="2">
    <citation type="submission" date="2015-10" db="EMBL/GenBank/DDBJ databases">
        <title>Improved Draft Genome Sequence of Clostridium pasteurianum Strain ATCC 6013 (DSM 525) Using a Hybrid Next-Generation Sequencing Approach.</title>
        <authorList>
            <person name="Pyne M.E."/>
            <person name="Utturkar S.M."/>
            <person name="Brown S.D."/>
            <person name="Moo-Young M."/>
            <person name="Chung D.A."/>
            <person name="Chou P.C."/>
        </authorList>
    </citation>
    <scope>NUCLEOTIDE SEQUENCE</scope>
    <source>
        <strain evidence="4">ATCC 6013</strain>
    </source>
</reference>
<evidence type="ECO:0000259" key="2">
    <source>
        <dbReference type="Pfam" id="PF00561"/>
    </source>
</evidence>
<feature type="domain" description="AB hydrolase-1" evidence="2">
    <location>
        <begin position="26"/>
        <end position="129"/>
    </location>
</feature>
<evidence type="ECO:0000313" key="5">
    <source>
        <dbReference type="Proteomes" id="UP000028042"/>
    </source>
</evidence>
<organism evidence="3 6">
    <name type="scientific">Clostridium pasteurianum DSM 525 = ATCC 6013</name>
    <dbReference type="NCBI Taxonomy" id="1262449"/>
    <lineage>
        <taxon>Bacteria</taxon>
        <taxon>Bacillati</taxon>
        <taxon>Bacillota</taxon>
        <taxon>Clostridia</taxon>
        <taxon>Eubacteriales</taxon>
        <taxon>Clostridiaceae</taxon>
        <taxon>Clostridium</taxon>
    </lineage>
</organism>
<keyword evidence="6" id="KW-1185">Reference proteome</keyword>
<evidence type="ECO:0000313" key="6">
    <source>
        <dbReference type="Proteomes" id="UP000030905"/>
    </source>
</evidence>
<dbReference type="InterPro" id="IPR050266">
    <property type="entry name" value="AB_hydrolase_sf"/>
</dbReference>
<dbReference type="KEGG" id="cpae:CPAST_c07720"/>
<dbReference type="SUPFAM" id="SSF53474">
    <property type="entry name" value="alpha/beta-Hydrolases"/>
    <property type="match status" value="1"/>
</dbReference>
<dbReference type="GeneID" id="93072983"/>
<reference evidence="3 6" key="1">
    <citation type="journal article" date="2015" name="Genome Announc.">
        <title>Complete Genome Sequence of the Nitrogen-Fixing and Solvent-Producing Clostridium pasteurianum DSM 525.</title>
        <authorList>
            <person name="Poehlein A."/>
            <person name="Grosse-Honebrink A."/>
            <person name="Zhang Y."/>
            <person name="Minton N.P."/>
            <person name="Daniel R."/>
        </authorList>
    </citation>
    <scope>NUCLEOTIDE SEQUENCE [LARGE SCALE GENOMIC DNA]</scope>
    <source>
        <strain evidence="3">DSM 525</strain>
        <strain evidence="6">DSM 525 / ATCC 6013</strain>
    </source>
</reference>
<dbReference type="AlphaFoldDB" id="A0A0H3J281"/>
<accession>A0A0H3J281</accession>
<protein>
    <submittedName>
        <fullName evidence="3">Alpha/beta hydrolase superfamily</fullName>
    </submittedName>
</protein>
<dbReference type="Proteomes" id="UP000028042">
    <property type="component" value="Unassembled WGS sequence"/>
</dbReference>
<evidence type="ECO:0000256" key="1">
    <source>
        <dbReference type="ARBA" id="ARBA00022801"/>
    </source>
</evidence>
<dbReference type="InterPro" id="IPR000073">
    <property type="entry name" value="AB_hydrolase_1"/>
</dbReference>
<dbReference type="EMBL" id="JPGY02000001">
    <property type="protein sequence ID" value="KRU13131.1"/>
    <property type="molecule type" value="Genomic_DNA"/>
</dbReference>
<dbReference type="PANTHER" id="PTHR43798:SF31">
    <property type="entry name" value="AB HYDROLASE SUPERFAMILY PROTEIN YCLE"/>
    <property type="match status" value="1"/>
</dbReference>